<dbReference type="InterPro" id="IPR036249">
    <property type="entry name" value="Thioredoxin-like_sf"/>
</dbReference>
<dbReference type="Pfam" id="PF00085">
    <property type="entry name" value="Thioredoxin"/>
    <property type="match status" value="1"/>
</dbReference>
<dbReference type="GO" id="GO:0047134">
    <property type="term" value="F:protein-disulfide reductase [NAD(P)H] activity"/>
    <property type="evidence" value="ECO:0007669"/>
    <property type="project" value="UniProtKB-EC"/>
</dbReference>
<proteinExistence type="predicted"/>
<dbReference type="CDD" id="cd02947">
    <property type="entry name" value="TRX_family"/>
    <property type="match status" value="1"/>
</dbReference>
<dbReference type="AlphaFoldDB" id="A0A1J5U020"/>
<evidence type="ECO:0000313" key="2">
    <source>
        <dbReference type="EMBL" id="OIR17630.1"/>
    </source>
</evidence>
<organism evidence="2">
    <name type="scientific">mine drainage metagenome</name>
    <dbReference type="NCBI Taxonomy" id="410659"/>
    <lineage>
        <taxon>unclassified sequences</taxon>
        <taxon>metagenomes</taxon>
        <taxon>ecological metagenomes</taxon>
    </lineage>
</organism>
<sequence length="77" mass="8497">MFAPTFKTSAEKFANQIIYAKVDTEAEQVLGAKYNIRSIPTLAYFWKGREMGRVSGALALEQLNAIALQVIQASKST</sequence>
<keyword evidence="2" id="KW-0560">Oxidoreductase</keyword>
<gene>
    <name evidence="2" type="primary">trxC_2</name>
    <name evidence="2" type="ORF">GALL_18480</name>
</gene>
<feature type="domain" description="Thioredoxin" evidence="1">
    <location>
        <begin position="1"/>
        <end position="65"/>
    </location>
</feature>
<accession>A0A1J5U020</accession>
<dbReference type="SUPFAM" id="SSF52833">
    <property type="entry name" value="Thioredoxin-like"/>
    <property type="match status" value="1"/>
</dbReference>
<comment type="caution">
    <text evidence="2">The sequence shown here is derived from an EMBL/GenBank/DDBJ whole genome shotgun (WGS) entry which is preliminary data.</text>
</comment>
<dbReference type="EC" id="1.8.1.8" evidence="2"/>
<dbReference type="EMBL" id="MLJW01000004">
    <property type="protein sequence ID" value="OIR17630.1"/>
    <property type="molecule type" value="Genomic_DNA"/>
</dbReference>
<reference evidence="2" key="1">
    <citation type="submission" date="2016-10" db="EMBL/GenBank/DDBJ databases">
        <title>Sequence of Gallionella enrichment culture.</title>
        <authorList>
            <person name="Poehlein A."/>
            <person name="Muehling M."/>
            <person name="Daniel R."/>
        </authorList>
    </citation>
    <scope>NUCLEOTIDE SEQUENCE</scope>
</reference>
<dbReference type="InterPro" id="IPR013766">
    <property type="entry name" value="Thioredoxin_domain"/>
</dbReference>
<name>A0A1J5U020_9ZZZZ</name>
<protein>
    <submittedName>
        <fullName evidence="2">Thioredoxin-2</fullName>
        <ecNumber evidence="2">1.8.1.8</ecNumber>
    </submittedName>
</protein>
<evidence type="ECO:0000259" key="1">
    <source>
        <dbReference type="Pfam" id="PF00085"/>
    </source>
</evidence>
<dbReference type="Gene3D" id="3.40.30.10">
    <property type="entry name" value="Glutaredoxin"/>
    <property type="match status" value="1"/>
</dbReference>